<evidence type="ECO:0000313" key="18">
    <source>
        <dbReference type="EMBL" id="QIQ69323.1"/>
    </source>
</evidence>
<accession>A0A6G9LW34</accession>
<sequence>MAPKKRARCVTETKEKVKCITKKKCPTPSPVPKLLIKGGVEVLNVITGPDSTTEIELYLNPRMGINTGLGTTGEYYGFSEEIAFNDGSSTSNQLTSNKLPQYSCARVQLPMLNEDLTCETLRMWEAVSCKTEVVGVGTLLNLHLKNTQHTEADGFGRPIEGMNYHFFAVGGEPLDLQGIEADAFTYYATAVPAQTIHVNDIAKVPLNDRGLLQGLLPTAKAKLDKDGFYPIEEWHPDPSRNENSRYFGSFVGGTQSPPSLQFTNSVTTVLLDENGVGPLCKGDGLFVSSADICGLYVREGNKKARYRGLPRYFKITLRKRVVKNPYPITSLLGSLFSGLMPKMDGQPMAGKDNQIEEVRVYQGMEGLPGDPDLKRYIDQFGQEQTTPPTPAAPAADFLKWTFHPQNLRQRQEALQKQKEEFIKKYQAQKGPSVQVGFSLPGHVFEEEEEQEASSEDEETARNSKEITEHHLITEDYSSHPPTPALSGSTVITKLPAETGQSQS</sequence>
<protein>
    <submittedName>
        <fullName evidence="18">Viral protein 1</fullName>
    </submittedName>
</protein>
<evidence type="ECO:0000256" key="17">
    <source>
        <dbReference type="SAM" id="MobiDB-lite"/>
    </source>
</evidence>
<feature type="compositionally biased region" description="Basic and acidic residues" evidence="17">
    <location>
        <begin position="459"/>
        <end position="477"/>
    </location>
</feature>
<dbReference type="GO" id="GO:0005198">
    <property type="term" value="F:structural molecule activity"/>
    <property type="evidence" value="ECO:0007669"/>
    <property type="project" value="InterPro"/>
</dbReference>
<evidence type="ECO:0000256" key="10">
    <source>
        <dbReference type="ARBA" id="ARBA00022804"/>
    </source>
</evidence>
<keyword evidence="5" id="KW-0597">Phosphoprotein</keyword>
<evidence type="ECO:0000256" key="16">
    <source>
        <dbReference type="ARBA" id="ARBA00023296"/>
    </source>
</evidence>
<gene>
    <name evidence="18" type="primary">VP1</name>
</gene>
<dbReference type="InterPro" id="IPR011222">
    <property type="entry name" value="dsDNA_vir_gr_I_capsid"/>
</dbReference>
<keyword evidence="8" id="KW-0945">Host-virus interaction</keyword>
<dbReference type="InterPro" id="IPR000662">
    <property type="entry name" value="Capsid_VP1_Polyomavir"/>
</dbReference>
<comment type="similarity">
    <text evidence="3">Belongs to the polyomaviruses coat protein VP1 family.</text>
</comment>
<keyword evidence="9" id="KW-1162">Viral penetration into host cytoplasm</keyword>
<proteinExistence type="inferred from homology"/>
<dbReference type="SUPFAM" id="SSF88648">
    <property type="entry name" value="Group I dsDNA viruses"/>
    <property type="match status" value="1"/>
</dbReference>
<dbReference type="EMBL" id="MK671088">
    <property type="protein sequence ID" value="QIQ69323.1"/>
    <property type="molecule type" value="Genomic_DNA"/>
</dbReference>
<evidence type="ECO:0000256" key="13">
    <source>
        <dbReference type="ARBA" id="ARBA00022890"/>
    </source>
</evidence>
<keyword evidence="12" id="KW-0946">Virion</keyword>
<keyword evidence="7" id="KW-1048">Host nucleus</keyword>
<reference evidence="18" key="1">
    <citation type="journal article" date="2020" name="Virol. J.">
        <title>Search for polyoma-, herpes-, and bornaviruses in squirrels of the family Sciuridae.</title>
        <authorList>
            <person name="Schulze V."/>
            <person name="Lurz P.W.W."/>
            <person name="Ferrari N."/>
            <person name="Romeo C."/>
            <person name="Steele M.A."/>
            <person name="Marino S."/>
            <person name="Mazzamuto M.V."/>
            <person name="Calvignac-Spencer S."/>
            <person name="Schlottau K."/>
            <person name="Beer M."/>
            <person name="Ulrich R.G."/>
            <person name="Ehlers B."/>
        </authorList>
    </citation>
    <scope>NUCLEOTIDE SEQUENCE</scope>
    <source>
        <strain evidence="18">10271_CE559D</strain>
    </source>
</reference>
<dbReference type="GO" id="GO:0042025">
    <property type="term" value="C:host cell nucleus"/>
    <property type="evidence" value="ECO:0007669"/>
    <property type="project" value="UniProtKB-SubCell"/>
</dbReference>
<keyword evidence="15" id="KW-1015">Disulfide bond</keyword>
<keyword evidence="13" id="KW-1164">Virus endocytosis by host</keyword>
<evidence type="ECO:0000256" key="3">
    <source>
        <dbReference type="ARBA" id="ARBA00006893"/>
    </source>
</evidence>
<organism evidence="18">
    <name type="scientific">Alphapolyomavirus callosciuri</name>
    <dbReference type="NCBI Taxonomy" id="2721748"/>
    <lineage>
        <taxon>Viruses</taxon>
        <taxon>Monodnaviria</taxon>
        <taxon>Shotokuvirae</taxon>
        <taxon>Cossaviricota</taxon>
        <taxon>Papovaviricetes</taxon>
        <taxon>Sepolyvirales</taxon>
        <taxon>Polyomaviridae</taxon>
        <taxon>Alphapolyomavirus</taxon>
    </lineage>
</organism>
<comment type="subcellular location">
    <subcellularLocation>
        <location evidence="1">Host nucleus</location>
    </subcellularLocation>
    <subcellularLocation>
        <location evidence="2">Virion</location>
    </subcellularLocation>
</comment>
<evidence type="ECO:0000256" key="12">
    <source>
        <dbReference type="ARBA" id="ARBA00022844"/>
    </source>
</evidence>
<keyword evidence="16" id="KW-1160">Virus entry into host cell</keyword>
<evidence type="ECO:0000256" key="8">
    <source>
        <dbReference type="ARBA" id="ARBA00022581"/>
    </source>
</evidence>
<dbReference type="InterPro" id="IPR036931">
    <property type="entry name" value="Polyomavir_VP1_sf"/>
</dbReference>
<keyword evidence="11" id="KW-1145">T=7 icosahedral capsid protein</keyword>
<evidence type="ECO:0000256" key="14">
    <source>
        <dbReference type="ARBA" id="ARBA00022921"/>
    </source>
</evidence>
<evidence type="ECO:0000256" key="9">
    <source>
        <dbReference type="ARBA" id="ARBA00022595"/>
    </source>
</evidence>
<evidence type="ECO:0000256" key="11">
    <source>
        <dbReference type="ARBA" id="ARBA00022828"/>
    </source>
</evidence>
<evidence type="ECO:0000256" key="4">
    <source>
        <dbReference type="ARBA" id="ARBA00011342"/>
    </source>
</evidence>
<keyword evidence="10" id="KW-1161">Viral attachment to host cell</keyword>
<feature type="region of interest" description="Disordered" evidence="17">
    <location>
        <begin position="445"/>
        <end position="503"/>
    </location>
</feature>
<feature type="compositionally biased region" description="Acidic residues" evidence="17">
    <location>
        <begin position="445"/>
        <end position="458"/>
    </location>
</feature>
<dbReference type="Pfam" id="PF00718">
    <property type="entry name" value="Polyoma_coat"/>
    <property type="match status" value="1"/>
</dbReference>
<evidence type="ECO:0000256" key="6">
    <source>
        <dbReference type="ARBA" id="ARBA00022561"/>
    </source>
</evidence>
<evidence type="ECO:0000256" key="1">
    <source>
        <dbReference type="ARBA" id="ARBA00004147"/>
    </source>
</evidence>
<keyword evidence="6" id="KW-0167">Capsid protein</keyword>
<comment type="subunit">
    <text evidence="4">Homomultimer; disulfide-linked. The virus capsid is composed of 72 icosahedral units, each one composed of five disulfide-linked copies of VP1. Interacts with minor capsid proteins VP2 and VP3.</text>
</comment>
<dbReference type="GO" id="GO:0039620">
    <property type="term" value="C:T=7 icosahedral viral capsid"/>
    <property type="evidence" value="ECO:0007669"/>
    <property type="project" value="UniProtKB-KW"/>
</dbReference>
<evidence type="ECO:0000256" key="15">
    <source>
        <dbReference type="ARBA" id="ARBA00023157"/>
    </source>
</evidence>
<evidence type="ECO:0000256" key="2">
    <source>
        <dbReference type="ARBA" id="ARBA00004328"/>
    </source>
</evidence>
<evidence type="ECO:0000256" key="5">
    <source>
        <dbReference type="ARBA" id="ARBA00022553"/>
    </source>
</evidence>
<evidence type="ECO:0000256" key="7">
    <source>
        <dbReference type="ARBA" id="ARBA00022562"/>
    </source>
</evidence>
<name>A0A6G9LW34_9POLY</name>
<dbReference type="Gene3D" id="2.60.175.10">
    <property type="entry name" value="Capsid protein VP1,Polyomavirus"/>
    <property type="match status" value="1"/>
</dbReference>
<keyword evidence="14" id="KW-0426">Late protein</keyword>
<dbReference type="GO" id="GO:0075509">
    <property type="term" value="P:endocytosis involved in viral entry into host cell"/>
    <property type="evidence" value="ECO:0007669"/>
    <property type="project" value="UniProtKB-KW"/>
</dbReference>
<dbReference type="GO" id="GO:0019062">
    <property type="term" value="P:virion attachment to host cell"/>
    <property type="evidence" value="ECO:0007669"/>
    <property type="project" value="UniProtKB-KW"/>
</dbReference>